<keyword evidence="1" id="KW-0812">Transmembrane</keyword>
<evidence type="ECO:0008006" key="4">
    <source>
        <dbReference type="Google" id="ProtNLM"/>
    </source>
</evidence>
<feature type="chain" id="PRO_5007526561" description="Transmembrane protein" evidence="2">
    <location>
        <begin position="19"/>
        <end position="503"/>
    </location>
</feature>
<protein>
    <recommendedName>
        <fullName evidence="4">Transmembrane protein</fullName>
    </recommendedName>
</protein>
<dbReference type="AlphaFoldDB" id="A0A146K5G7"/>
<proteinExistence type="predicted"/>
<feature type="signal peptide" evidence="2">
    <location>
        <begin position="1"/>
        <end position="18"/>
    </location>
</feature>
<evidence type="ECO:0000313" key="3">
    <source>
        <dbReference type="EMBL" id="JAP90801.1"/>
    </source>
</evidence>
<keyword evidence="1" id="KW-0472">Membrane</keyword>
<name>A0A146K5G7_9EUKA</name>
<reference evidence="3" key="1">
    <citation type="submission" date="2015-07" db="EMBL/GenBank/DDBJ databases">
        <title>Adaptation to a free-living lifestyle via gene acquisitions in the diplomonad Trepomonas sp. PC1.</title>
        <authorList>
            <person name="Xu F."/>
            <person name="Jerlstrom-Hultqvist J."/>
            <person name="Kolisko M."/>
            <person name="Simpson A.G.B."/>
            <person name="Roger A.J."/>
            <person name="Svard S.G."/>
            <person name="Andersson J.O."/>
        </authorList>
    </citation>
    <scope>NUCLEOTIDE SEQUENCE</scope>
    <source>
        <strain evidence="3">PC1</strain>
    </source>
</reference>
<feature type="transmembrane region" description="Helical" evidence="1">
    <location>
        <begin position="465"/>
        <end position="487"/>
    </location>
</feature>
<sequence length="503" mass="57593">MMIILSALAFDSLTGCYSDKSTVTLDRNIQIFKVKLFPVNDSCSIFPYSVGINLTFSGHIFHDSLNVKIQNFDFYNTTEIDIPYSASMFDPPKTIDDFDATFCFVTVYSYSEQAYQEIMIQQERKSDMTNCFSSLDVYLEDSELEVTAVPTSQCKIQIDSQANSPINYVSDIYIQFNAQKYILSTVQMDNFINNYQNGQVIQVVFTDKAQLLQSLSEIKPEIQLVITLLQGQLEIQLQYDIEQIVYYTIPGLFGANAVTKQAGRFFSIFRINNAISAALEQQISYDLFTYRFTAYDNDATFTYQESLQTHVTEQFLEIECGADENCNYFMNGNTDSTHYYMDFILSNHAKVIYVMRLLMELQESYFSDFDMIETDTQFCANGRQTVSDQPQSSMRFVILDKTGQNASAVILTAQSQIDVDHRRFCFDKNGAQKFDSSYYILEVATRTGFAQTVSEGVQLEFPVQLVILPIGALVVSLILVEVIFEMVKLKQTLKRQKKNKRKE</sequence>
<keyword evidence="2" id="KW-0732">Signal</keyword>
<evidence type="ECO:0000256" key="2">
    <source>
        <dbReference type="SAM" id="SignalP"/>
    </source>
</evidence>
<dbReference type="EMBL" id="GDID01005805">
    <property type="protein sequence ID" value="JAP90801.1"/>
    <property type="molecule type" value="Transcribed_RNA"/>
</dbReference>
<organism evidence="3">
    <name type="scientific">Trepomonas sp. PC1</name>
    <dbReference type="NCBI Taxonomy" id="1076344"/>
    <lineage>
        <taxon>Eukaryota</taxon>
        <taxon>Metamonada</taxon>
        <taxon>Diplomonadida</taxon>
        <taxon>Hexamitidae</taxon>
        <taxon>Hexamitinae</taxon>
        <taxon>Trepomonas</taxon>
    </lineage>
</organism>
<accession>A0A146K5G7</accession>
<keyword evidence="1" id="KW-1133">Transmembrane helix</keyword>
<evidence type="ECO:0000256" key="1">
    <source>
        <dbReference type="SAM" id="Phobius"/>
    </source>
</evidence>
<gene>
    <name evidence="3" type="ORF">TPC1_17792</name>
</gene>